<dbReference type="CDD" id="cd16935">
    <property type="entry name" value="HATPase_AgrC-ComD-like"/>
    <property type="match status" value="1"/>
</dbReference>
<sequence length="558" mass="61823">MKKAARWLYPLVFLALCAAVIWFLQLFTASDQPITYLEWTSGVEIAEDGTETPYAIDTYTNTPAESGTFRFTTTLPAGLGEGYLLFETSGLELTLCLDGKTVYTSSAAALPEGTTGMSTAQLPLANAPAGVLTITCTILESENAFFPPLLRFIPDGSEQARQTAYANLYGIPAGIAAAAMLLVAGLFLLRAFYRKTEWSLLPLVAALGNLATYRLIQSCGYYFLPQEAVQFLSWRGFAWIAPLSLVAYLLLNRRREFWRLLGIAAAWSAGGLLLACLLSAARGGYLFSYVSSSVLSMFQTGLHDGLLYWFTLWLAVVCALISLYWFLRTLTRQQARMQALEIKNQMIRDSYHAIEQSMRDNAALRHEFRHQLTALDALYRQSKWNELGELLRTYKQQEAELAQMRFTENFTVNAILQDAASRAAQADTAFDAQVRLPKTLPVPENDLCALLMNMLDNALEASGQVEPPAQRFIRFKAEVKNGFLAVKCENRYAGALRTDETGKLQTTKPDAAAHGFGLPQMTAIAEKYASLLDISQTENHVFILQTALKLPKELPAAP</sequence>
<evidence type="ECO:0000259" key="2">
    <source>
        <dbReference type="Pfam" id="PF14501"/>
    </source>
</evidence>
<dbReference type="AlphaFoldDB" id="A0A9D1IFQ7"/>
<evidence type="ECO:0000313" key="4">
    <source>
        <dbReference type="Proteomes" id="UP000824071"/>
    </source>
</evidence>
<keyword evidence="3" id="KW-0808">Transferase</keyword>
<keyword evidence="1" id="KW-0812">Transmembrane</keyword>
<gene>
    <name evidence="3" type="ORF">IAC53_05685</name>
</gene>
<organism evidence="3 4">
    <name type="scientific">Candidatus Fimenecus excrementigallinarum</name>
    <dbReference type="NCBI Taxonomy" id="2840816"/>
    <lineage>
        <taxon>Bacteria</taxon>
        <taxon>Bacillati</taxon>
        <taxon>Bacillota</taxon>
        <taxon>Clostridia</taxon>
        <taxon>Candidatus Fimenecus</taxon>
    </lineage>
</organism>
<name>A0A9D1IFQ7_9FIRM</name>
<dbReference type="GO" id="GO:0016301">
    <property type="term" value="F:kinase activity"/>
    <property type="evidence" value="ECO:0007669"/>
    <property type="project" value="UniProtKB-KW"/>
</dbReference>
<reference evidence="3" key="2">
    <citation type="journal article" date="2021" name="PeerJ">
        <title>Extensive microbial diversity within the chicken gut microbiome revealed by metagenomics and culture.</title>
        <authorList>
            <person name="Gilroy R."/>
            <person name="Ravi A."/>
            <person name="Getino M."/>
            <person name="Pursley I."/>
            <person name="Horton D.L."/>
            <person name="Alikhan N.F."/>
            <person name="Baker D."/>
            <person name="Gharbi K."/>
            <person name="Hall N."/>
            <person name="Watson M."/>
            <person name="Adriaenssens E.M."/>
            <person name="Foster-Nyarko E."/>
            <person name="Jarju S."/>
            <person name="Secka A."/>
            <person name="Antonio M."/>
            <person name="Oren A."/>
            <person name="Chaudhuri R.R."/>
            <person name="La Ragione R."/>
            <person name="Hildebrand F."/>
            <person name="Pallen M.J."/>
        </authorList>
    </citation>
    <scope>NUCLEOTIDE SEQUENCE</scope>
    <source>
        <strain evidence="3">ChiGjej1B1-19959</strain>
    </source>
</reference>
<evidence type="ECO:0000313" key="3">
    <source>
        <dbReference type="EMBL" id="HIU36075.1"/>
    </source>
</evidence>
<reference evidence="3" key="1">
    <citation type="submission" date="2020-10" db="EMBL/GenBank/DDBJ databases">
        <authorList>
            <person name="Gilroy R."/>
        </authorList>
    </citation>
    <scope>NUCLEOTIDE SEQUENCE</scope>
    <source>
        <strain evidence="3">ChiGjej1B1-19959</strain>
    </source>
</reference>
<comment type="caution">
    <text evidence="3">The sequence shown here is derived from an EMBL/GenBank/DDBJ whole genome shotgun (WGS) entry which is preliminary data.</text>
</comment>
<dbReference type="Gene3D" id="3.30.565.10">
    <property type="entry name" value="Histidine kinase-like ATPase, C-terminal domain"/>
    <property type="match status" value="1"/>
</dbReference>
<feature type="transmembrane region" description="Helical" evidence="1">
    <location>
        <begin position="198"/>
        <end position="216"/>
    </location>
</feature>
<evidence type="ECO:0000256" key="1">
    <source>
        <dbReference type="SAM" id="Phobius"/>
    </source>
</evidence>
<dbReference type="InterPro" id="IPR032834">
    <property type="entry name" value="NatK-like_C"/>
</dbReference>
<accession>A0A9D1IFQ7</accession>
<dbReference type="InterPro" id="IPR036890">
    <property type="entry name" value="HATPase_C_sf"/>
</dbReference>
<proteinExistence type="predicted"/>
<feature type="transmembrane region" description="Helical" evidence="1">
    <location>
        <begin position="263"/>
        <end position="287"/>
    </location>
</feature>
<feature type="transmembrane region" description="Helical" evidence="1">
    <location>
        <begin position="168"/>
        <end position="189"/>
    </location>
</feature>
<keyword evidence="1" id="KW-1133">Transmembrane helix</keyword>
<protein>
    <submittedName>
        <fullName evidence="3">Sensor histidine kinase</fullName>
    </submittedName>
</protein>
<keyword evidence="1" id="KW-0472">Membrane</keyword>
<feature type="domain" description="Sensor histidine kinase NatK-like C-terminal" evidence="2">
    <location>
        <begin position="446"/>
        <end position="547"/>
    </location>
</feature>
<dbReference type="EMBL" id="DVMW01000033">
    <property type="protein sequence ID" value="HIU36075.1"/>
    <property type="molecule type" value="Genomic_DNA"/>
</dbReference>
<dbReference type="Pfam" id="PF14501">
    <property type="entry name" value="HATPase_c_5"/>
    <property type="match status" value="1"/>
</dbReference>
<feature type="transmembrane region" description="Helical" evidence="1">
    <location>
        <begin position="228"/>
        <end position="251"/>
    </location>
</feature>
<dbReference type="Proteomes" id="UP000824071">
    <property type="component" value="Unassembled WGS sequence"/>
</dbReference>
<keyword evidence="3" id="KW-0418">Kinase</keyword>
<feature type="transmembrane region" description="Helical" evidence="1">
    <location>
        <begin position="307"/>
        <end position="327"/>
    </location>
</feature>